<dbReference type="InterPro" id="IPR003597">
    <property type="entry name" value="Ig_C1-set"/>
</dbReference>
<feature type="domain" description="Ig-like" evidence="3">
    <location>
        <begin position="213"/>
        <end position="300"/>
    </location>
</feature>
<dbReference type="Ensembl" id="ENSCCRT00020102383.1">
    <property type="protein sequence ID" value="ENSCCRP00020093691.1"/>
    <property type="gene ID" value="ENSCCRG00020042781.1"/>
</dbReference>
<dbReference type="InterPro" id="IPR011161">
    <property type="entry name" value="MHC_I-like_Ag-recog"/>
</dbReference>
<dbReference type="InterPro" id="IPR011162">
    <property type="entry name" value="MHC_I/II-like_Ag-recog"/>
</dbReference>
<comment type="similarity">
    <text evidence="2">Belongs to the MHC class I family.</text>
</comment>
<dbReference type="GO" id="GO:0009897">
    <property type="term" value="C:external side of plasma membrane"/>
    <property type="evidence" value="ECO:0007669"/>
    <property type="project" value="TreeGrafter"/>
</dbReference>
<dbReference type="SUPFAM" id="SSF54452">
    <property type="entry name" value="MHC antigen-recognition domain"/>
    <property type="match status" value="1"/>
</dbReference>
<dbReference type="InterPro" id="IPR050208">
    <property type="entry name" value="MHC_class-I_related"/>
</dbReference>
<dbReference type="InterPro" id="IPR013783">
    <property type="entry name" value="Ig-like_fold"/>
</dbReference>
<protein>
    <recommendedName>
        <fullName evidence="3">Ig-like domain-containing protein</fullName>
    </recommendedName>
</protein>
<dbReference type="Pfam" id="PF07654">
    <property type="entry name" value="C1-set"/>
    <property type="match status" value="1"/>
</dbReference>
<dbReference type="InterPro" id="IPR037055">
    <property type="entry name" value="MHC_I-like_Ag-recog_sf"/>
</dbReference>
<evidence type="ECO:0000259" key="3">
    <source>
        <dbReference type="PROSITE" id="PS50835"/>
    </source>
</evidence>
<dbReference type="SUPFAM" id="SSF48726">
    <property type="entry name" value="Immunoglobulin"/>
    <property type="match status" value="1"/>
</dbReference>
<evidence type="ECO:0000256" key="1">
    <source>
        <dbReference type="ARBA" id="ARBA00023180"/>
    </source>
</evidence>
<dbReference type="InterPro" id="IPR007110">
    <property type="entry name" value="Ig-like_dom"/>
</dbReference>
<sequence length="350" mass="41170">MHLTDAFIQSDLQYIQANIFYLTWSLGIETTTICALYVFVCSEFHTYITSYTGINGHKIPEFFAVTTLDGRQIDYYDSEIKKLIPRQDWMKDTEIRVRVQQIYKNNIHVLIQRFNQSHGVHTYQRMYGCGWDDETGASEGFDQYGYDGEDYVALDVKQLRYITPVQQGVITTNKWNNNRAQLELLRQYYQHECVNWLQHFLPLRKVDLERRAPEVSLLQKYPLSPVECHATSFYPSEVTFIWLKNGQEHHEDLDFGELLPNEDGTFQKTYTIIIGPDEWEKNQFVCVVEHKGRTFRKILTEDEIKSNNSKFNSCFFHLFKMLLSIFYLNDYVSFKGDINAAASATNRNNQ</sequence>
<evidence type="ECO:0000313" key="5">
    <source>
        <dbReference type="Proteomes" id="UP000694701"/>
    </source>
</evidence>
<dbReference type="GO" id="GO:0006955">
    <property type="term" value="P:immune response"/>
    <property type="evidence" value="ECO:0007669"/>
    <property type="project" value="TreeGrafter"/>
</dbReference>
<dbReference type="Pfam" id="PF00129">
    <property type="entry name" value="MHC_I"/>
    <property type="match status" value="1"/>
</dbReference>
<accession>A0A8C2JFV9</accession>
<dbReference type="GO" id="GO:0005615">
    <property type="term" value="C:extracellular space"/>
    <property type="evidence" value="ECO:0007669"/>
    <property type="project" value="TreeGrafter"/>
</dbReference>
<dbReference type="PANTHER" id="PTHR16675">
    <property type="entry name" value="MHC CLASS I-RELATED"/>
    <property type="match status" value="1"/>
</dbReference>
<organism evidence="4 5">
    <name type="scientific">Cyprinus carpio</name>
    <name type="common">Common carp</name>
    <dbReference type="NCBI Taxonomy" id="7962"/>
    <lineage>
        <taxon>Eukaryota</taxon>
        <taxon>Metazoa</taxon>
        <taxon>Chordata</taxon>
        <taxon>Craniata</taxon>
        <taxon>Vertebrata</taxon>
        <taxon>Euteleostomi</taxon>
        <taxon>Actinopterygii</taxon>
        <taxon>Neopterygii</taxon>
        <taxon>Teleostei</taxon>
        <taxon>Ostariophysi</taxon>
        <taxon>Cypriniformes</taxon>
        <taxon>Cyprinidae</taxon>
        <taxon>Cyprininae</taxon>
        <taxon>Cyprinus</taxon>
    </lineage>
</organism>
<evidence type="ECO:0000313" key="4">
    <source>
        <dbReference type="Ensembl" id="ENSCCRP00020093691.1"/>
    </source>
</evidence>
<reference evidence="4" key="1">
    <citation type="submission" date="2025-08" db="UniProtKB">
        <authorList>
            <consortium name="Ensembl"/>
        </authorList>
    </citation>
    <scope>IDENTIFICATION</scope>
</reference>
<dbReference type="InterPro" id="IPR036179">
    <property type="entry name" value="Ig-like_dom_sf"/>
</dbReference>
<dbReference type="PANTHER" id="PTHR16675:SF237">
    <property type="entry name" value="MHC CLASS I ANTIGEN TRANSCRIPT VARIANT 1-RELATED"/>
    <property type="match status" value="1"/>
</dbReference>
<dbReference type="Gene3D" id="2.60.40.10">
    <property type="entry name" value="Immunoglobulins"/>
    <property type="match status" value="1"/>
</dbReference>
<dbReference type="PROSITE" id="PS50835">
    <property type="entry name" value="IG_LIKE"/>
    <property type="match status" value="1"/>
</dbReference>
<dbReference type="Gene3D" id="3.30.500.10">
    <property type="entry name" value="MHC class I-like antigen recognition-like"/>
    <property type="match status" value="1"/>
</dbReference>
<evidence type="ECO:0000256" key="2">
    <source>
        <dbReference type="RuleBase" id="RU004439"/>
    </source>
</evidence>
<dbReference type="PRINTS" id="PR01638">
    <property type="entry name" value="MHCCLASSI"/>
</dbReference>
<dbReference type="AlphaFoldDB" id="A0A8C2JFV9"/>
<dbReference type="Proteomes" id="UP000694701">
    <property type="component" value="Unplaced"/>
</dbReference>
<name>A0A8C2JFV9_CYPCA</name>
<dbReference type="InterPro" id="IPR001039">
    <property type="entry name" value="MHC_I_a_a1/a2"/>
</dbReference>
<proteinExistence type="inferred from homology"/>
<keyword evidence="1" id="KW-0325">Glycoprotein</keyword>
<dbReference type="SMART" id="SM00407">
    <property type="entry name" value="IGc1"/>
    <property type="match status" value="1"/>
</dbReference>